<evidence type="ECO:0000313" key="3">
    <source>
        <dbReference type="Proteomes" id="UP001221142"/>
    </source>
</evidence>
<comment type="caution">
    <text evidence="2">The sequence shown here is derived from an EMBL/GenBank/DDBJ whole genome shotgun (WGS) entry which is preliminary data.</text>
</comment>
<feature type="chain" id="PRO_5042223651" evidence="1">
    <location>
        <begin position="23"/>
        <end position="94"/>
    </location>
</feature>
<dbReference type="Proteomes" id="UP001221142">
    <property type="component" value="Unassembled WGS sequence"/>
</dbReference>
<sequence>MLLQPRLIIALSAVAHTGFSAALAPTEVLTAPPAPQLTGTTSDSSMYSGPAYTLSCWCETIPYLTTTFCLPCSTVYFTTDFKTTTASPTGTAGA</sequence>
<keyword evidence="3" id="KW-1185">Reference proteome</keyword>
<evidence type="ECO:0000256" key="1">
    <source>
        <dbReference type="SAM" id="SignalP"/>
    </source>
</evidence>
<dbReference type="EMBL" id="JARKIF010000004">
    <property type="protein sequence ID" value="KAJ7642078.1"/>
    <property type="molecule type" value="Genomic_DNA"/>
</dbReference>
<proteinExistence type="predicted"/>
<gene>
    <name evidence="2" type="ORF">FB45DRAFT_901757</name>
</gene>
<dbReference type="AlphaFoldDB" id="A0AAD7FTP5"/>
<accession>A0AAD7FTP5</accession>
<name>A0AAD7FTP5_9AGAR</name>
<reference evidence="2" key="1">
    <citation type="submission" date="2023-03" db="EMBL/GenBank/DDBJ databases">
        <title>Massive genome expansion in bonnet fungi (Mycena s.s.) driven by repeated elements and novel gene families across ecological guilds.</title>
        <authorList>
            <consortium name="Lawrence Berkeley National Laboratory"/>
            <person name="Harder C.B."/>
            <person name="Miyauchi S."/>
            <person name="Viragh M."/>
            <person name="Kuo A."/>
            <person name="Thoen E."/>
            <person name="Andreopoulos B."/>
            <person name="Lu D."/>
            <person name="Skrede I."/>
            <person name="Drula E."/>
            <person name="Henrissat B."/>
            <person name="Morin E."/>
            <person name="Kohler A."/>
            <person name="Barry K."/>
            <person name="LaButti K."/>
            <person name="Morin E."/>
            <person name="Salamov A."/>
            <person name="Lipzen A."/>
            <person name="Mereny Z."/>
            <person name="Hegedus B."/>
            <person name="Baldrian P."/>
            <person name="Stursova M."/>
            <person name="Weitz H."/>
            <person name="Taylor A."/>
            <person name="Grigoriev I.V."/>
            <person name="Nagy L.G."/>
            <person name="Martin F."/>
            <person name="Kauserud H."/>
        </authorList>
    </citation>
    <scope>NUCLEOTIDE SEQUENCE</scope>
    <source>
        <strain evidence="2">9284</strain>
    </source>
</reference>
<protein>
    <submittedName>
        <fullName evidence="2">Uncharacterized protein</fullName>
    </submittedName>
</protein>
<organism evidence="2 3">
    <name type="scientific">Roridomyces roridus</name>
    <dbReference type="NCBI Taxonomy" id="1738132"/>
    <lineage>
        <taxon>Eukaryota</taxon>
        <taxon>Fungi</taxon>
        <taxon>Dikarya</taxon>
        <taxon>Basidiomycota</taxon>
        <taxon>Agaricomycotina</taxon>
        <taxon>Agaricomycetes</taxon>
        <taxon>Agaricomycetidae</taxon>
        <taxon>Agaricales</taxon>
        <taxon>Marasmiineae</taxon>
        <taxon>Mycenaceae</taxon>
        <taxon>Roridomyces</taxon>
    </lineage>
</organism>
<evidence type="ECO:0000313" key="2">
    <source>
        <dbReference type="EMBL" id="KAJ7642078.1"/>
    </source>
</evidence>
<keyword evidence="1" id="KW-0732">Signal</keyword>
<feature type="signal peptide" evidence="1">
    <location>
        <begin position="1"/>
        <end position="22"/>
    </location>
</feature>